<keyword evidence="2" id="KW-1133">Transmembrane helix</keyword>
<dbReference type="Proteomes" id="UP000218113">
    <property type="component" value="Unassembled WGS sequence"/>
</dbReference>
<feature type="compositionally biased region" description="Polar residues" evidence="1">
    <location>
        <begin position="1463"/>
        <end position="1474"/>
    </location>
</feature>
<feature type="region of interest" description="Disordered" evidence="1">
    <location>
        <begin position="1237"/>
        <end position="1289"/>
    </location>
</feature>
<gene>
    <name evidence="4" type="ORF">COB67_00240</name>
</gene>
<feature type="domain" description="TraG N-terminal Proteobacteria" evidence="3">
    <location>
        <begin position="26"/>
        <end position="477"/>
    </location>
</feature>
<evidence type="ECO:0000256" key="2">
    <source>
        <dbReference type="SAM" id="Phobius"/>
    </source>
</evidence>
<name>A0A2A4TBL7_9DELT</name>
<protein>
    <recommendedName>
        <fullName evidence="3">TraG N-terminal Proteobacteria domain-containing protein</fullName>
    </recommendedName>
</protein>
<feature type="transmembrane region" description="Helical" evidence="2">
    <location>
        <begin position="51"/>
        <end position="71"/>
    </location>
</feature>
<accession>A0A2A4TBL7</accession>
<evidence type="ECO:0000313" key="4">
    <source>
        <dbReference type="EMBL" id="PCI30918.1"/>
    </source>
</evidence>
<dbReference type="EMBL" id="NVSR01000001">
    <property type="protein sequence ID" value="PCI30918.1"/>
    <property type="molecule type" value="Genomic_DNA"/>
</dbReference>
<keyword evidence="2" id="KW-0812">Transmembrane</keyword>
<feature type="compositionally biased region" description="Polar residues" evidence="1">
    <location>
        <begin position="901"/>
        <end position="930"/>
    </location>
</feature>
<organism evidence="4 5">
    <name type="scientific">SAR324 cluster bacterium</name>
    <dbReference type="NCBI Taxonomy" id="2024889"/>
    <lineage>
        <taxon>Bacteria</taxon>
        <taxon>Deltaproteobacteria</taxon>
        <taxon>SAR324 cluster</taxon>
    </lineage>
</organism>
<comment type="caution">
    <text evidence="4">The sequence shown here is derived from an EMBL/GenBank/DDBJ whole genome shotgun (WGS) entry which is preliminary data.</text>
</comment>
<feature type="compositionally biased region" description="Polar residues" evidence="1">
    <location>
        <begin position="937"/>
        <end position="946"/>
    </location>
</feature>
<feature type="region of interest" description="Disordered" evidence="1">
    <location>
        <begin position="1305"/>
        <end position="1372"/>
    </location>
</feature>
<feature type="transmembrane region" description="Helical" evidence="2">
    <location>
        <begin position="371"/>
        <end position="389"/>
    </location>
</feature>
<feature type="region of interest" description="Disordered" evidence="1">
    <location>
        <begin position="901"/>
        <end position="960"/>
    </location>
</feature>
<proteinExistence type="predicted"/>
<feature type="compositionally biased region" description="Polar residues" evidence="1">
    <location>
        <begin position="1312"/>
        <end position="1330"/>
    </location>
</feature>
<feature type="transmembrane region" description="Helical" evidence="2">
    <location>
        <begin position="78"/>
        <end position="94"/>
    </location>
</feature>
<feature type="transmembrane region" description="Helical" evidence="2">
    <location>
        <begin position="396"/>
        <end position="420"/>
    </location>
</feature>
<evidence type="ECO:0000256" key="1">
    <source>
        <dbReference type="SAM" id="MobiDB-lite"/>
    </source>
</evidence>
<evidence type="ECO:0000259" key="3">
    <source>
        <dbReference type="Pfam" id="PF07916"/>
    </source>
</evidence>
<feature type="compositionally biased region" description="Polar residues" evidence="1">
    <location>
        <begin position="1338"/>
        <end position="1372"/>
    </location>
</feature>
<keyword evidence="2" id="KW-0472">Membrane</keyword>
<reference evidence="5" key="1">
    <citation type="submission" date="2017-08" db="EMBL/GenBank/DDBJ databases">
        <title>A dynamic microbial community with high functional redundancy inhabits the cold, oxic subseafloor aquifer.</title>
        <authorList>
            <person name="Tully B.J."/>
            <person name="Wheat C.G."/>
            <person name="Glazer B.T."/>
            <person name="Huber J.A."/>
        </authorList>
    </citation>
    <scope>NUCLEOTIDE SEQUENCE [LARGE SCALE GENOMIC DNA]</scope>
</reference>
<sequence>MIKKILFFLLSANQLFATNYIDEFPVYLEGDTESMANIFNAVAMIANSSEITVLLNIAVLFALVSAAWGLVNGKTAQFIYTLFFLALGIASLSVDTLKVQVHVIDTRADYGTVVYGGSSYSTIANVPYIIGLTASASTTVTTSMNRLIDSAFSSVEGSGSSRYGFMGAMGVFNKLPNIANADTNSSTYKYKSAMVTYIGECYMKEVEIDKQRMRTLISPTAALIDEIGPIDTGDVDVEFENVIIKCDAMYTWLTDNYSDFRSNMKTKAQKALGKISLDAYDAGPGKVYRSRLYSEVGGSTTSVANYIAAIPIQKAANTALRNITMGQDLSGQDLANQITASKTKTLMQFEGIGQFKWMAEIMPYAVHFMRGIIYASSIFMLIFAIGAGWTKAKFIVLSYFGGLMTFEITVISMTLVNAIINNIIEKRAPEYLAQYGNLASATAMGDYYNYMATMEGTAGILGIMSMLIIPGIVLGGKVNAAIGGLTALTGKYKGNDIQTMQDEASRQAGTERTQENVDQDMVDAFKKKGIHLPGGTGDLAYAKSLMSGMEQANQGYANSYGASMQDSFGKGAYNQALSSISSTAGAGNSSSSTIQIADANLAAGAVKFDSSVASGLGLKDAKAVNPNGSTNENYMSQMHQESKEGALATIAKGNLVNNNSPLNGNNRSEAVVANAISQLAQSTAGGLALKKQGVITNENDISQQAYKGHSALATTAAANTMQMGNMTEGEAIVLGKKGADDKIGSARGAIASQVYDKDGNEDTEHSKYLEGTQFLDRNKINKGQLAAGAAAHSKTEKEKRQMMADVQVSNAGNILDEISKSKGARKTLGVKHDKDGYIESVSNQKVSTYKDEAGNSHSMSRSTANQMIGDADMHSVIGKGAGIFKNTNGGSDMDIYASNAQYSEESRQQSTASKIKTQGGIESSVATDSAESALKATKQQSGTASEISKHLQSDSGGSMSKEAADIIAKGVVEGSREGAKEFEKALQSAGALASTITAAKVGSDITAVSAAGSSEKYVNAQEISAGMNSTSKATAAEVYNDESKSEKLVNAYKKGIMDHGHTEAEANDKLEAAGFLQRNDDGELVTSKGSDLANAKARAGALSANSTESMMIGGIKLNTSTDAETGETRVNTDSSTTNVDGKFIKAGVDEHYWDNPQQKALYERTKKNTDIADSIKRVASQGIEPLSEMFEVLGFNSENSESLAAGTIAAGGVLAITEAGTIANNFKRGNTRIQKTDNDGNKLFSDSDGNTVKKDQDGFFTENNDGKRMDYTGDPDKLTANNRMKGGAVSESARSFASAMYKKGDADLGGDSSPNSVNSSEDITDTTSNNHNEKIPNGTHTNQINKETHFDTPSQSNNHRLSDGTNNVNPELSDQMRSTLEDYKGGDVPTGAPSAIETAQSRVDDLEKLHNSLKDGDAKLAIGDSLNDAYTQLEAAQANEKLMMNNAEVSTRNSGLEKPELQKSGTVLDSTNGPSPMAKLDSPNQATSMPSNRLAKAGGVGAALAMIGDATVTGQWRQVLESVSDFTEQVMDGNILGSTNDQASALGTIESMMIGEDAYNNISKEATKGNFASVLPTIALGLGSQGLNTLGSISNIGAATIDASIDSLTGQNDWAQNYINHRNNPFFEEVDLGEKLGLYENNSNSIERK</sequence>
<feature type="region of interest" description="Disordered" evidence="1">
    <location>
        <begin position="1451"/>
        <end position="1489"/>
    </location>
</feature>
<feature type="compositionally biased region" description="Basic and acidic residues" evidence="1">
    <location>
        <begin position="1264"/>
        <end position="1277"/>
    </location>
</feature>
<dbReference type="InterPro" id="IPR012931">
    <property type="entry name" value="TraG_N_Proteobacteria"/>
</dbReference>
<dbReference type="Pfam" id="PF07916">
    <property type="entry name" value="TraG_N"/>
    <property type="match status" value="1"/>
</dbReference>
<evidence type="ECO:0000313" key="5">
    <source>
        <dbReference type="Proteomes" id="UP000218113"/>
    </source>
</evidence>